<feature type="compositionally biased region" description="Basic and acidic residues" evidence="1">
    <location>
        <begin position="505"/>
        <end position="515"/>
    </location>
</feature>
<protein>
    <submittedName>
        <fullName evidence="2">2-methylcitrate dehydratase</fullName>
    </submittedName>
</protein>
<dbReference type="STRING" id="158607.A0A2P5HQ76"/>
<dbReference type="Proteomes" id="UP000094444">
    <property type="component" value="Unassembled WGS sequence"/>
</dbReference>
<evidence type="ECO:0000313" key="2">
    <source>
        <dbReference type="EMBL" id="POS72381.1"/>
    </source>
</evidence>
<keyword evidence="3" id="KW-1185">Reference proteome</keyword>
<reference evidence="2" key="1">
    <citation type="submission" date="2017-09" db="EMBL/GenBank/DDBJ databases">
        <title>Polyketide synthases of a Diaporthe helianthi virulent isolate.</title>
        <authorList>
            <person name="Baroncelli R."/>
        </authorList>
    </citation>
    <scope>NUCLEOTIDE SEQUENCE [LARGE SCALE GENOMIC DNA]</scope>
    <source>
        <strain evidence="2">7/96</strain>
    </source>
</reference>
<name>A0A2P5HQ76_DIAHE</name>
<proteinExistence type="predicted"/>
<evidence type="ECO:0000313" key="3">
    <source>
        <dbReference type="Proteomes" id="UP000094444"/>
    </source>
</evidence>
<evidence type="ECO:0000256" key="1">
    <source>
        <dbReference type="SAM" id="MobiDB-lite"/>
    </source>
</evidence>
<dbReference type="AlphaFoldDB" id="A0A2P5HQ76"/>
<dbReference type="OrthoDB" id="432970at2759"/>
<feature type="region of interest" description="Disordered" evidence="1">
    <location>
        <begin position="492"/>
        <end position="515"/>
    </location>
</feature>
<accession>A0A2P5HQ76</accession>
<dbReference type="InParanoid" id="A0A2P5HQ76"/>
<sequence length="645" mass="73336">MGPIPGAMISSPMKVLDRSTILGPDSIRLWPFIEKQPWNPERPTTHVQHSKMANTSSGCIVETDDWASFRHLAETMLSPGLCKLFIHHLNELRATGVDDPASLSRVLAQLCRLSTLECPREVEKNIGKAVLADTSPVVVFFDCLHTPEELEKMLFDRDMNTAASLTRSYKDAFYSFKALSIAHERADMIQRFWDPIQHKLLLFQNRSLFDKVADSQKGWWRLVVDELVSIGASIRSGTDIRQEYPAYSERTCRLLEYFRWLASGRKDSGCPVTKCWDTRGHQVVELGTPPHLDLSRLPLCRSDLERQVYCQETKKIHRLASLLTLSHTQYLLSTLSTSRPLHRVTKEDGINKATLDGPGYSYAQCLYAGVGPHLDLFLPEVQGAIHAFCCCEIMKSAEALFQYFFNEQSTAKIKFMNFVPRNVHTPLMSIKHNWPNSNMLPYHTVAVVTTQSGLKFVLDPTAAQYGWRETIAPLDIYTRCRVDRKHRSEHLVPLDPNRLPTVRTPRPDKENREARSSWKRRCTAEYIVDQVKGHIPNRDLGALIELPQGQFDKYCQLLDEYLSSTMGMYSKPGAPSVLKAPRRGFRDVVWGGERLYIARPLGTFVIEYHFFKLVAAEAAVQLAKRLQVMGRGVGGIGKITIRNDY</sequence>
<gene>
    <name evidence="2" type="ORF">DHEL01_v209226</name>
</gene>
<organism evidence="2 3">
    <name type="scientific">Diaporthe helianthi</name>
    <dbReference type="NCBI Taxonomy" id="158607"/>
    <lineage>
        <taxon>Eukaryota</taxon>
        <taxon>Fungi</taxon>
        <taxon>Dikarya</taxon>
        <taxon>Ascomycota</taxon>
        <taxon>Pezizomycotina</taxon>
        <taxon>Sordariomycetes</taxon>
        <taxon>Sordariomycetidae</taxon>
        <taxon>Diaporthales</taxon>
        <taxon>Diaporthaceae</taxon>
        <taxon>Diaporthe</taxon>
    </lineage>
</organism>
<comment type="caution">
    <text evidence="2">The sequence shown here is derived from an EMBL/GenBank/DDBJ whole genome shotgun (WGS) entry which is preliminary data.</text>
</comment>
<dbReference type="EMBL" id="MAVT02001012">
    <property type="protein sequence ID" value="POS72381.1"/>
    <property type="molecule type" value="Genomic_DNA"/>
</dbReference>